<dbReference type="PANTHER" id="PTHR42924">
    <property type="entry name" value="EXONUCLEASE"/>
    <property type="match status" value="1"/>
</dbReference>
<dbReference type="Gene3D" id="3.20.20.140">
    <property type="entry name" value="Metal-dependent hydrolases"/>
    <property type="match status" value="1"/>
</dbReference>
<dbReference type="InterPro" id="IPR004013">
    <property type="entry name" value="PHP_dom"/>
</dbReference>
<gene>
    <name evidence="2" type="ORF">CDV28_12926</name>
</gene>
<evidence type="ECO:0000313" key="2">
    <source>
        <dbReference type="EMBL" id="TAA74361.1"/>
    </source>
</evidence>
<dbReference type="PANTHER" id="PTHR42924:SF3">
    <property type="entry name" value="POLYMERASE_HISTIDINOL PHOSPHATASE N-TERMINAL DOMAIN-CONTAINING PROTEIN"/>
    <property type="match status" value="1"/>
</dbReference>
<organism evidence="2 3">
    <name type="scientific">Candidatus Electronema aureum</name>
    <dbReference type="NCBI Taxonomy" id="2005002"/>
    <lineage>
        <taxon>Bacteria</taxon>
        <taxon>Pseudomonadati</taxon>
        <taxon>Thermodesulfobacteriota</taxon>
        <taxon>Desulfobulbia</taxon>
        <taxon>Desulfobulbales</taxon>
        <taxon>Desulfobulbaceae</taxon>
        <taxon>Candidatus Electronema</taxon>
    </lineage>
</organism>
<dbReference type="CDD" id="cd07438">
    <property type="entry name" value="PHP_HisPPase_AMP"/>
    <property type="match status" value="1"/>
</dbReference>
<dbReference type="InterPro" id="IPR052018">
    <property type="entry name" value="PHP_domain"/>
</dbReference>
<dbReference type="InterPro" id="IPR003141">
    <property type="entry name" value="Pol/His_phosphatase_N"/>
</dbReference>
<accession>A0A521G0H6</accession>
<dbReference type="SMART" id="SM00481">
    <property type="entry name" value="POLIIIAc"/>
    <property type="match status" value="1"/>
</dbReference>
<dbReference type="EMBL" id="NQJD01000029">
    <property type="protein sequence ID" value="TAA74361.1"/>
    <property type="molecule type" value="Genomic_DNA"/>
</dbReference>
<dbReference type="InterPro" id="IPR016195">
    <property type="entry name" value="Pol/histidinol_Pase-like"/>
</dbReference>
<keyword evidence="3" id="KW-1185">Reference proteome</keyword>
<comment type="caution">
    <text evidence="2">The sequence shown here is derived from an EMBL/GenBank/DDBJ whole genome shotgun (WGS) entry which is preliminary data.</text>
</comment>
<evidence type="ECO:0000313" key="3">
    <source>
        <dbReference type="Proteomes" id="UP000316238"/>
    </source>
</evidence>
<feature type="domain" description="Polymerase/histidinol phosphatase N-terminal" evidence="1">
    <location>
        <begin position="3"/>
        <end position="68"/>
    </location>
</feature>
<proteinExistence type="predicted"/>
<dbReference type="Pfam" id="PF02811">
    <property type="entry name" value="PHP"/>
    <property type="match status" value="1"/>
</dbReference>
<reference evidence="2" key="1">
    <citation type="submission" date="2017-07" db="EMBL/GenBank/DDBJ databases">
        <title>The cable genome - Insights into the physiology and evolution of filamentous bacteria capable of sulfide oxidation via long distance electron transfer.</title>
        <authorList>
            <person name="Thorup C."/>
            <person name="Bjerg J.T."/>
            <person name="Schreiber L."/>
            <person name="Nielsen L.P."/>
            <person name="Kjeldsen K.U."/>
            <person name="Boesen T."/>
            <person name="Boggild A."/>
            <person name="Meysman F."/>
            <person name="Geelhoed J."/>
            <person name="Schramm A."/>
        </authorList>
    </citation>
    <scope>NUCLEOTIDE SEQUENCE [LARGE SCALE GENOMIC DNA]</scope>
    <source>
        <strain evidence="2">GS</strain>
    </source>
</reference>
<sequence>MCVDLHTHSVYSDGTATPSQLISMAVAGGLTGFALTDHDTVEGVQEAMVLGEEQGIAVISGLELSARHGEGCIHILGYGVDVENLQLAEGLAQLQEGRTERNLKILAKLNGLGIAITSEETERLSGCGQTGRPHIARLLLAKGYVQTLNQAFTLYLGRNKAAWCDRFAYSAAETIAIIHEAGGVAVLAHPGIIDPELKAQPQLIRELAERHLDGVEIYYPGHNFKMIQLFSGLAKQHRLLVTGGSDYHGDSRIKGLAGKATGFFPPDSIMEQIRDRLRVSRTPTPEVLHHADHTCC</sequence>
<evidence type="ECO:0000259" key="1">
    <source>
        <dbReference type="SMART" id="SM00481"/>
    </source>
</evidence>
<dbReference type="AlphaFoldDB" id="A0A521G0H6"/>
<dbReference type="GO" id="GO:0035312">
    <property type="term" value="F:5'-3' DNA exonuclease activity"/>
    <property type="evidence" value="ECO:0007669"/>
    <property type="project" value="TreeGrafter"/>
</dbReference>
<name>A0A521G0H6_9BACT</name>
<dbReference type="SUPFAM" id="SSF89550">
    <property type="entry name" value="PHP domain-like"/>
    <property type="match status" value="1"/>
</dbReference>
<dbReference type="Gene3D" id="1.10.150.650">
    <property type="match status" value="1"/>
</dbReference>
<dbReference type="Proteomes" id="UP000316238">
    <property type="component" value="Unassembled WGS sequence"/>
</dbReference>
<protein>
    <recommendedName>
        <fullName evidence="1">Polymerase/histidinol phosphatase N-terminal domain-containing protein</fullName>
    </recommendedName>
</protein>
<dbReference type="GO" id="GO:0004534">
    <property type="term" value="F:5'-3' RNA exonuclease activity"/>
    <property type="evidence" value="ECO:0007669"/>
    <property type="project" value="TreeGrafter"/>
</dbReference>